<proteinExistence type="predicted"/>
<evidence type="ECO:0000256" key="1">
    <source>
        <dbReference type="SAM" id="MobiDB-lite"/>
    </source>
</evidence>
<accession>A0A225VQ66</accession>
<protein>
    <submittedName>
        <fullName evidence="2">Uncharacterized protein</fullName>
    </submittedName>
</protein>
<comment type="caution">
    <text evidence="2">The sequence shown here is derived from an EMBL/GenBank/DDBJ whole genome shotgun (WGS) entry which is preliminary data.</text>
</comment>
<gene>
    <name evidence="2" type="ORF">PHMEG_00020108</name>
</gene>
<keyword evidence="3" id="KW-1185">Reference proteome</keyword>
<organism evidence="2 3">
    <name type="scientific">Phytophthora megakarya</name>
    <dbReference type="NCBI Taxonomy" id="4795"/>
    <lineage>
        <taxon>Eukaryota</taxon>
        <taxon>Sar</taxon>
        <taxon>Stramenopiles</taxon>
        <taxon>Oomycota</taxon>
        <taxon>Peronosporomycetes</taxon>
        <taxon>Peronosporales</taxon>
        <taxon>Peronosporaceae</taxon>
        <taxon>Phytophthora</taxon>
    </lineage>
</organism>
<dbReference type="OrthoDB" id="125411at2759"/>
<dbReference type="EMBL" id="NBNE01003518">
    <property type="protein sequence ID" value="OWZ07492.1"/>
    <property type="molecule type" value="Genomic_DNA"/>
</dbReference>
<evidence type="ECO:0000313" key="2">
    <source>
        <dbReference type="EMBL" id="OWZ07492.1"/>
    </source>
</evidence>
<reference evidence="3" key="1">
    <citation type="submission" date="2017-03" db="EMBL/GenBank/DDBJ databases">
        <title>Phytopthora megakarya and P. palmivora, two closely related causual agents of cacao black pod achieved similar genome size and gene model numbers by different mechanisms.</title>
        <authorList>
            <person name="Ali S."/>
            <person name="Shao J."/>
            <person name="Larry D.J."/>
            <person name="Kronmiller B."/>
            <person name="Shen D."/>
            <person name="Strem M.D."/>
            <person name="Melnick R.L."/>
            <person name="Guiltinan M.J."/>
            <person name="Tyler B.M."/>
            <person name="Meinhardt L.W."/>
            <person name="Bailey B.A."/>
        </authorList>
    </citation>
    <scope>NUCLEOTIDE SEQUENCE [LARGE SCALE GENOMIC DNA]</scope>
    <source>
        <strain evidence="3">zdho120</strain>
    </source>
</reference>
<evidence type="ECO:0000313" key="3">
    <source>
        <dbReference type="Proteomes" id="UP000198211"/>
    </source>
</evidence>
<name>A0A225VQ66_9STRA</name>
<sequence>MRQSPRVHSRLDQRLDEGSSVSEVLAATIAPYRLPPHESEELIDLRDEVDRLQTRCYEAERRTNQSPRSENEDFDDRISDLNATVVRQAYVLQQLKDCYETPEADCAAPCDREGSNASLRRANSIFRRISAEHGLNTNALVLSTAGISARDINWEWLGRGADHAGFVRHLPPAADSEASDGDHRSTESSTGVRRIGIRLRLPPPGSLSLDQSFLYPALCDLEARPNLRSKLEVDCSTTLLESLDVYVGVSVSFLMRPLTAFKTPSSSKTRSSVQEARWWT</sequence>
<dbReference type="AlphaFoldDB" id="A0A225VQ66"/>
<feature type="region of interest" description="Disordered" evidence="1">
    <location>
        <begin position="171"/>
        <end position="191"/>
    </location>
</feature>
<dbReference type="Proteomes" id="UP000198211">
    <property type="component" value="Unassembled WGS sequence"/>
</dbReference>